<evidence type="ECO:0000313" key="2">
    <source>
        <dbReference type="Proteomes" id="UP000814128"/>
    </source>
</evidence>
<accession>A0ACB8QCK4</accession>
<gene>
    <name evidence="1" type="ORF">K488DRAFT_88834</name>
</gene>
<sequence>MATFDDFADFTRHAVQYTTVFAMTVTSTILEQLVALASVFQHTDLAAVQAPVDTVSSTPILATRTSPAPIPSKTLTIYQFPPSEAVPLIRAIFIVLFVVLPLTVTFINVLHKVDLPWTIAGFRTKSSSLKQADETEKFRRGVRYAALLVAAAALSVILGRIGYLVVIPQDFDTFLSETPDFLPLKCALRPTASPSGLWLLDVKLFKTPLFRAFSRLCILSVIDTFFCDICRESLAETFYYIVDTVSEHACNQYDSHVRARKKEYFLLGVLCKLVLVELPKDVSRVFRSCKEFYDNKVEESDPDLDSNSQSESIETDEVQDADPEGAEKAYGSKDKHEDNDSGDDSSRCNSRGGAPYTGDTPVDSELAPISADQDSVSSNDGYIRDGSIDGAPGFSPENDAPVSDDESSDGERIQGAEDAQFDSDNSEPSEIPPDSKKGLPGVMIGDQSDDVLESIRNTDLPVERRKIGAPTGESTQLPEVVSCFDLISMAVTAENEDKAGKPVLAESVEPEPGLSYADKGKWKEVVASTAEMEYSGLSGSAPALAPIREKKTLFRHEEEQLKRLLVEIANERLDLVLADIYARTAEADANEAIQRPSSAPPVSYVHAMGMFAADVDYVVRGEERKSPLTGLTISPMSLTVDGPWTVEL</sequence>
<proteinExistence type="predicted"/>
<organism evidence="1 2">
    <name type="scientific">Vararia minispora EC-137</name>
    <dbReference type="NCBI Taxonomy" id="1314806"/>
    <lineage>
        <taxon>Eukaryota</taxon>
        <taxon>Fungi</taxon>
        <taxon>Dikarya</taxon>
        <taxon>Basidiomycota</taxon>
        <taxon>Agaricomycotina</taxon>
        <taxon>Agaricomycetes</taxon>
        <taxon>Russulales</taxon>
        <taxon>Lachnocladiaceae</taxon>
        <taxon>Vararia</taxon>
    </lineage>
</organism>
<reference evidence="1" key="2">
    <citation type="journal article" date="2022" name="New Phytol.">
        <title>Evolutionary transition to the ectomycorrhizal habit in the genomes of a hyperdiverse lineage of mushroom-forming fungi.</title>
        <authorList>
            <person name="Looney B."/>
            <person name="Miyauchi S."/>
            <person name="Morin E."/>
            <person name="Drula E."/>
            <person name="Courty P.E."/>
            <person name="Kohler A."/>
            <person name="Kuo A."/>
            <person name="LaButti K."/>
            <person name="Pangilinan J."/>
            <person name="Lipzen A."/>
            <person name="Riley R."/>
            <person name="Andreopoulos W."/>
            <person name="He G."/>
            <person name="Johnson J."/>
            <person name="Nolan M."/>
            <person name="Tritt A."/>
            <person name="Barry K.W."/>
            <person name="Grigoriev I.V."/>
            <person name="Nagy L.G."/>
            <person name="Hibbett D."/>
            <person name="Henrissat B."/>
            <person name="Matheny P.B."/>
            <person name="Labbe J."/>
            <person name="Martin F.M."/>
        </authorList>
    </citation>
    <scope>NUCLEOTIDE SEQUENCE</scope>
    <source>
        <strain evidence="1">EC-137</strain>
    </source>
</reference>
<dbReference type="EMBL" id="MU273683">
    <property type="protein sequence ID" value="KAI0029330.1"/>
    <property type="molecule type" value="Genomic_DNA"/>
</dbReference>
<comment type="caution">
    <text evidence="1">The sequence shown here is derived from an EMBL/GenBank/DDBJ whole genome shotgun (WGS) entry which is preliminary data.</text>
</comment>
<dbReference type="Proteomes" id="UP000814128">
    <property type="component" value="Unassembled WGS sequence"/>
</dbReference>
<reference evidence="1" key="1">
    <citation type="submission" date="2021-02" db="EMBL/GenBank/DDBJ databases">
        <authorList>
            <consortium name="DOE Joint Genome Institute"/>
            <person name="Ahrendt S."/>
            <person name="Looney B.P."/>
            <person name="Miyauchi S."/>
            <person name="Morin E."/>
            <person name="Drula E."/>
            <person name="Courty P.E."/>
            <person name="Chicoki N."/>
            <person name="Fauchery L."/>
            <person name="Kohler A."/>
            <person name="Kuo A."/>
            <person name="Labutti K."/>
            <person name="Pangilinan J."/>
            <person name="Lipzen A."/>
            <person name="Riley R."/>
            <person name="Andreopoulos W."/>
            <person name="He G."/>
            <person name="Johnson J."/>
            <person name="Barry K.W."/>
            <person name="Grigoriev I.V."/>
            <person name="Nagy L."/>
            <person name="Hibbett D."/>
            <person name="Henrissat B."/>
            <person name="Matheny P.B."/>
            <person name="Labbe J."/>
            <person name="Martin F."/>
        </authorList>
    </citation>
    <scope>NUCLEOTIDE SEQUENCE</scope>
    <source>
        <strain evidence="1">EC-137</strain>
    </source>
</reference>
<name>A0ACB8QCK4_9AGAM</name>
<evidence type="ECO:0000313" key="1">
    <source>
        <dbReference type="EMBL" id="KAI0029330.1"/>
    </source>
</evidence>
<keyword evidence="2" id="KW-1185">Reference proteome</keyword>
<protein>
    <submittedName>
        <fullName evidence="1">Uncharacterized protein</fullName>
    </submittedName>
</protein>